<dbReference type="PANTHER" id="PTHR16062:SF13">
    <property type="entry name" value="CHROMATIN STRUCTURE-REMODELING COMPLEX SUBUNIT RSC4"/>
    <property type="match status" value="1"/>
</dbReference>
<comment type="subcellular location">
    <subcellularLocation>
        <location evidence="1">Nucleus</location>
    </subcellularLocation>
</comment>
<dbReference type="GeneID" id="34684292"/>
<evidence type="ECO:0000256" key="6">
    <source>
        <dbReference type="ARBA" id="ARBA00023163"/>
    </source>
</evidence>
<dbReference type="InterPro" id="IPR054551">
    <property type="entry name" value="RSC4_Ig-like"/>
</dbReference>
<name>A0A0C7N2U4_9SACH</name>
<sequence>MVSKKRKTLQGSEIVEEEVVEPQRKYTAGKQPRLEEQLPPVDYHAPLDPDSELFGADDWFIPKFNLFISFTLDHLVETYKEMFKDFIKLPSRKFHPGYFYKIDQPISINEIKSRDYEFLNGHRTFLLDIELVQKNCVSYNDPESLIAKNSMQVVNYVKYEVLKAKNVTRNYLINAEVKKHLLNALGQVLNATDLSIATLVDKPVEGLDDTMHISEPFVDVILEEELPEYYEVIHRPIALNLVKTNLEMDHYTKIYDFYIDMLLVFENALIYNEPETLMYQDAEKLLRFFRNLMQKSFFVSLKDASERGEVKLEYDKFEYEQYLASGGSEENVEGENEAPDLEDYDFNHYEGLGNGYNRTLFPEDYLLGPNKMKPGEFAAKRIVLEPTEELPDVNKFNIFKSLGIDIAKKSEEATPYSLIQEMVVSSSSSYYRQESRPTQVTQQPSLSQCWVEYIIEGKNITNKENMISLTLPPPQTAVTIMTHLEPGSHCEYSLLVNKEEVSACPSASTGDLPAAPRYEVRLIEGNNRLEFKCQDLKRDTTEVVKLWIVVLP</sequence>
<dbReference type="SMART" id="SM00297">
    <property type="entry name" value="BROMO"/>
    <property type="match status" value="2"/>
</dbReference>
<keyword evidence="7" id="KW-0539">Nucleus</keyword>
<feature type="domain" description="Bromo" evidence="9">
    <location>
        <begin position="78"/>
        <end position="147"/>
    </location>
</feature>
<evidence type="ECO:0000256" key="3">
    <source>
        <dbReference type="ARBA" id="ARBA00022853"/>
    </source>
</evidence>
<evidence type="ECO:0000256" key="4">
    <source>
        <dbReference type="ARBA" id="ARBA00023015"/>
    </source>
</evidence>
<dbReference type="SUPFAM" id="SSF47370">
    <property type="entry name" value="Bromodomain"/>
    <property type="match status" value="2"/>
</dbReference>
<dbReference type="STRING" id="1245769.A0A0C7N2U4"/>
<keyword evidence="6" id="KW-0804">Transcription</keyword>
<dbReference type="OrthoDB" id="1742084at2759"/>
<gene>
    <name evidence="10" type="ORF">LALA0_S02e01816g</name>
</gene>
<protein>
    <submittedName>
        <fullName evidence="10">LALA0S02e01816g1_1</fullName>
    </submittedName>
</protein>
<reference evidence="10 11" key="1">
    <citation type="submission" date="2014-12" db="EMBL/GenBank/DDBJ databases">
        <authorList>
            <person name="Neuveglise Cecile"/>
        </authorList>
    </citation>
    <scope>NUCLEOTIDE SEQUENCE [LARGE SCALE GENOMIC DNA]</scope>
    <source>
        <strain evidence="10 11">CBS 12615</strain>
    </source>
</reference>
<dbReference type="EMBL" id="LN736361">
    <property type="protein sequence ID" value="CEP60882.1"/>
    <property type="molecule type" value="Genomic_DNA"/>
</dbReference>
<dbReference type="GO" id="GO:0016586">
    <property type="term" value="C:RSC-type complex"/>
    <property type="evidence" value="ECO:0007669"/>
    <property type="project" value="EnsemblFungi"/>
</dbReference>
<dbReference type="InterPro" id="IPR001487">
    <property type="entry name" value="Bromodomain"/>
</dbReference>
<keyword evidence="5 8" id="KW-0103">Bromodomain</keyword>
<dbReference type="Gene3D" id="1.20.920.10">
    <property type="entry name" value="Bromodomain-like"/>
    <property type="match status" value="2"/>
</dbReference>
<proteinExistence type="predicted"/>
<dbReference type="GO" id="GO:0140006">
    <property type="term" value="F:histone H3 reader activity"/>
    <property type="evidence" value="ECO:0007669"/>
    <property type="project" value="EnsemblFungi"/>
</dbReference>
<dbReference type="Proteomes" id="UP000054304">
    <property type="component" value="Unassembled WGS sequence"/>
</dbReference>
<evidence type="ECO:0000256" key="8">
    <source>
        <dbReference type="PROSITE-ProRule" id="PRU00035"/>
    </source>
</evidence>
<evidence type="ECO:0000313" key="11">
    <source>
        <dbReference type="Proteomes" id="UP000054304"/>
    </source>
</evidence>
<dbReference type="InterPro" id="IPR037382">
    <property type="entry name" value="Rsc/polybromo"/>
</dbReference>
<keyword evidence="3" id="KW-0156">Chromatin regulator</keyword>
<keyword evidence="2" id="KW-0677">Repeat</keyword>
<evidence type="ECO:0000256" key="1">
    <source>
        <dbReference type="ARBA" id="ARBA00004123"/>
    </source>
</evidence>
<evidence type="ECO:0000256" key="7">
    <source>
        <dbReference type="ARBA" id="ARBA00023242"/>
    </source>
</evidence>
<dbReference type="GO" id="GO:0003682">
    <property type="term" value="F:chromatin binding"/>
    <property type="evidence" value="ECO:0007669"/>
    <property type="project" value="TreeGrafter"/>
</dbReference>
<dbReference type="HOGENOM" id="CLU_441492_0_0_1"/>
<dbReference type="GO" id="GO:0140008">
    <property type="term" value="F:histone H4 reader activity"/>
    <property type="evidence" value="ECO:0007669"/>
    <property type="project" value="EnsemblFungi"/>
</dbReference>
<evidence type="ECO:0000259" key="9">
    <source>
        <dbReference type="PROSITE" id="PS50014"/>
    </source>
</evidence>
<evidence type="ECO:0000256" key="2">
    <source>
        <dbReference type="ARBA" id="ARBA00022737"/>
    </source>
</evidence>
<dbReference type="PRINTS" id="PR00503">
    <property type="entry name" value="BROMODOMAIN"/>
</dbReference>
<evidence type="ECO:0000313" key="10">
    <source>
        <dbReference type="EMBL" id="CEP60882.1"/>
    </source>
</evidence>
<evidence type="ECO:0000256" key="5">
    <source>
        <dbReference type="ARBA" id="ARBA00023117"/>
    </source>
</evidence>
<organism evidence="10 11">
    <name type="scientific">Lachancea lanzarotensis</name>
    <dbReference type="NCBI Taxonomy" id="1245769"/>
    <lineage>
        <taxon>Eukaryota</taxon>
        <taxon>Fungi</taxon>
        <taxon>Dikarya</taxon>
        <taxon>Ascomycota</taxon>
        <taxon>Saccharomycotina</taxon>
        <taxon>Saccharomycetes</taxon>
        <taxon>Saccharomycetales</taxon>
        <taxon>Saccharomycetaceae</taxon>
        <taxon>Lachancea</taxon>
    </lineage>
</organism>
<dbReference type="RefSeq" id="XP_022627120.1">
    <property type="nucleotide sequence ID" value="XM_022773612.1"/>
</dbReference>
<feature type="domain" description="Bromo" evidence="9">
    <location>
        <begin position="209"/>
        <end position="279"/>
    </location>
</feature>
<dbReference type="CDD" id="cd04369">
    <property type="entry name" value="Bromodomain"/>
    <property type="match status" value="2"/>
</dbReference>
<dbReference type="GO" id="GO:0006337">
    <property type="term" value="P:nucleosome disassembly"/>
    <property type="evidence" value="ECO:0007669"/>
    <property type="project" value="EnsemblFungi"/>
</dbReference>
<keyword evidence="11" id="KW-1185">Reference proteome</keyword>
<dbReference type="PROSITE" id="PS50014">
    <property type="entry name" value="BROMODOMAIN_2"/>
    <property type="match status" value="2"/>
</dbReference>
<keyword evidence="4" id="KW-0805">Transcription regulation</keyword>
<dbReference type="Pfam" id="PF24189">
    <property type="entry name" value="Ig_RSC4"/>
    <property type="match status" value="1"/>
</dbReference>
<dbReference type="PANTHER" id="PTHR16062">
    <property type="entry name" value="SWI/SNF-RELATED"/>
    <property type="match status" value="1"/>
</dbReference>
<dbReference type="AlphaFoldDB" id="A0A0C7N2U4"/>
<dbReference type="Pfam" id="PF00439">
    <property type="entry name" value="Bromodomain"/>
    <property type="match status" value="2"/>
</dbReference>
<dbReference type="GO" id="GO:0006368">
    <property type="term" value="P:transcription elongation by RNA polymerase II"/>
    <property type="evidence" value="ECO:0007669"/>
    <property type="project" value="EnsemblFungi"/>
</dbReference>
<dbReference type="InterPro" id="IPR036427">
    <property type="entry name" value="Bromodomain-like_sf"/>
</dbReference>
<accession>A0A0C7N2U4</accession>